<name>A0A495IFH9_9MICO</name>
<dbReference type="RefSeq" id="WP_121369158.1">
    <property type="nucleotide sequence ID" value="NZ_RBKS01000001.1"/>
</dbReference>
<comment type="caution">
    <text evidence="1">The sequence shown here is derived from an EMBL/GenBank/DDBJ whole genome shotgun (WGS) entry which is preliminary data.</text>
</comment>
<dbReference type="OrthoDB" id="5107434at2"/>
<evidence type="ECO:0000313" key="2">
    <source>
        <dbReference type="Proteomes" id="UP000280008"/>
    </source>
</evidence>
<dbReference type="Proteomes" id="UP000280008">
    <property type="component" value="Unassembled WGS sequence"/>
</dbReference>
<accession>A0A495IFH9</accession>
<dbReference type="EMBL" id="RBKS01000001">
    <property type="protein sequence ID" value="RKR74410.1"/>
    <property type="molecule type" value="Genomic_DNA"/>
</dbReference>
<sequence length="202" mass="21383">MPAAASASAPATRSLDAATVAEAHAFFDRYGVSTATADRLLGEYEHGGTWLALTGSARPVSTRSQDDGDALATVSTYADGSIAVQRDEKAVDVSDPRLRGVSGCSKSGTAYSNCKAEMWFGLVAMSFRVSYNLQSGNNRVTSVYGATWSIGGSCSTKQQYFGRPNSKVARLDVLAQMCVIPHSEIMWLQFSVGGNKTSLTMG</sequence>
<keyword evidence="2" id="KW-1185">Reference proteome</keyword>
<proteinExistence type="predicted"/>
<evidence type="ECO:0000313" key="1">
    <source>
        <dbReference type="EMBL" id="RKR74410.1"/>
    </source>
</evidence>
<gene>
    <name evidence="1" type="ORF">C8E83_1522</name>
</gene>
<dbReference type="AlphaFoldDB" id="A0A495IFH9"/>
<reference evidence="1 2" key="1">
    <citation type="submission" date="2018-10" db="EMBL/GenBank/DDBJ databases">
        <title>Sequencing the genomes of 1000 actinobacteria strains.</title>
        <authorList>
            <person name="Klenk H.-P."/>
        </authorList>
    </citation>
    <scope>NUCLEOTIDE SEQUENCE [LARGE SCALE GENOMIC DNA]</scope>
    <source>
        <strain evidence="1 2">DSM 17894</strain>
    </source>
</reference>
<protein>
    <submittedName>
        <fullName evidence="1">Uncharacterized protein</fullName>
    </submittedName>
</protein>
<organism evidence="1 2">
    <name type="scientific">Frondihabitans australicus</name>
    <dbReference type="NCBI Taxonomy" id="386892"/>
    <lineage>
        <taxon>Bacteria</taxon>
        <taxon>Bacillati</taxon>
        <taxon>Actinomycetota</taxon>
        <taxon>Actinomycetes</taxon>
        <taxon>Micrococcales</taxon>
        <taxon>Microbacteriaceae</taxon>
        <taxon>Frondihabitans</taxon>
    </lineage>
</organism>